<dbReference type="RefSeq" id="YP_009559298.1">
    <property type="nucleotide sequence ID" value="NC_040987.1"/>
</dbReference>
<comment type="similarity">
    <text evidence="2 12">Belongs to the ATPase protein 8 family.</text>
</comment>
<evidence type="ECO:0000256" key="7">
    <source>
        <dbReference type="ARBA" id="ARBA00022781"/>
    </source>
</evidence>
<reference evidence="16" key="5">
    <citation type="submission" date="2016-04" db="EMBL/GenBank/DDBJ databases">
        <title>The complete mitochondrial genome of Euphausia superba (Eucarida: Euphausiacea).</title>
        <authorList>
            <person name="Zhao M.D."/>
            <person name="Ma C.Y."/>
            <person name="Ma L.B."/>
        </authorList>
    </citation>
    <scope>NUCLEOTIDE SEQUENCE</scope>
</reference>
<evidence type="ECO:0000256" key="13">
    <source>
        <dbReference type="SAM" id="Phobius"/>
    </source>
</evidence>
<geneLocation type="mitochondrion" evidence="17"/>
<evidence type="ECO:0000256" key="6">
    <source>
        <dbReference type="ARBA" id="ARBA00022692"/>
    </source>
</evidence>
<dbReference type="EMBL" id="AB084378">
    <property type="protein sequence ID" value="BAD16763.1"/>
    <property type="molecule type" value="Genomic_DNA"/>
</dbReference>
<keyword evidence="10 12" id="KW-0496">Mitochondrion</keyword>
<evidence type="ECO:0000313" key="17">
    <source>
        <dbReference type="EMBL" id="BAD16763.1"/>
    </source>
</evidence>
<dbReference type="EMBL" id="JQ286351">
    <property type="protein sequence ID" value="AEX54978.1"/>
    <property type="molecule type" value="Genomic_DNA"/>
</dbReference>
<evidence type="ECO:0000256" key="3">
    <source>
        <dbReference type="ARBA" id="ARBA00011291"/>
    </source>
</evidence>
<evidence type="ECO:0000256" key="2">
    <source>
        <dbReference type="ARBA" id="ARBA00008892"/>
    </source>
</evidence>
<evidence type="ECO:0000256" key="1">
    <source>
        <dbReference type="ARBA" id="ARBA00004304"/>
    </source>
</evidence>
<keyword evidence="8 13" id="KW-1133">Transmembrane helix</keyword>
<comment type="subcellular location">
    <subcellularLocation>
        <location evidence="1 12">Mitochondrion membrane</location>
        <topology evidence="1 12">Single-pass membrane protein</topology>
    </subcellularLocation>
</comment>
<dbReference type="EMBL" id="JQ286347">
    <property type="protein sequence ID" value="AEX54929.1"/>
    <property type="molecule type" value="Genomic_DNA"/>
</dbReference>
<organism evidence="17">
    <name type="scientific">Euphausia superba</name>
    <name type="common">Antarctic krill</name>
    <dbReference type="NCBI Taxonomy" id="6819"/>
    <lineage>
        <taxon>Eukaryota</taxon>
        <taxon>Metazoa</taxon>
        <taxon>Ecdysozoa</taxon>
        <taxon>Arthropoda</taxon>
        <taxon>Crustacea</taxon>
        <taxon>Multicrustacea</taxon>
        <taxon>Malacostraca</taxon>
        <taxon>Eumalacostraca</taxon>
        <taxon>Eucarida</taxon>
        <taxon>Euphausiacea</taxon>
        <taxon>Euphausiidae</taxon>
        <taxon>Euphausia</taxon>
    </lineage>
</organism>
<keyword evidence="6 12" id="KW-0812">Transmembrane</keyword>
<dbReference type="EMBL" id="EU583500">
    <property type="protein sequence ID" value="ACH78207.1"/>
    <property type="molecule type" value="Genomic_DNA"/>
</dbReference>
<keyword evidence="4 12" id="KW-0813">Transport</keyword>
<evidence type="ECO:0000313" key="16">
    <source>
        <dbReference type="EMBL" id="AOW69000.1"/>
    </source>
</evidence>
<evidence type="ECO:0000256" key="10">
    <source>
        <dbReference type="ARBA" id="ARBA00023128"/>
    </source>
</evidence>
<reference evidence="14" key="2">
    <citation type="journal article" date="2010" name="Mol. Biol. Rep.">
        <title>The mitochondrial genome of Euphausia superba (Prydz Bay) (Crustacea: Malacostraca: Euphausiacea) reveals a novel gene arrangement and potential molecular markers.</title>
        <authorList>
            <person name="Shen X."/>
            <person name="Wang H."/>
            <person name="Ren J."/>
            <person name="Tian M."/>
            <person name="Wang M."/>
        </authorList>
    </citation>
    <scope>NUCLEOTIDE SEQUENCE</scope>
</reference>
<reference evidence="17" key="1">
    <citation type="journal article" date="2004" name="Mar. Biotechnol.">
        <title>Organization of the mitochondrial genome of Antarctic krill Euphausia superba (Crustacea: Malacostraca).</title>
        <authorList>
            <person name="Machida R.J."/>
            <person name="Miya M.U."/>
            <person name="Yamauchi M.M."/>
            <person name="Nishida M."/>
            <person name="Nishida S."/>
        </authorList>
    </citation>
    <scope>NUCLEOTIDE SEQUENCE</scope>
</reference>
<evidence type="ECO:0000256" key="12">
    <source>
        <dbReference type="RuleBase" id="RU003661"/>
    </source>
</evidence>
<feature type="transmembrane region" description="Helical" evidence="13">
    <location>
        <begin position="6"/>
        <end position="30"/>
    </location>
</feature>
<sequence length="52" mass="6354">MPQMSPLLWLNLFIMFSTTFMVFMTVNYFMKVPSKLTSTQSKLTYTKMFWKW</sequence>
<dbReference type="Pfam" id="PF00895">
    <property type="entry name" value="ATP-synt_8"/>
    <property type="match status" value="1"/>
</dbReference>
<dbReference type="GO" id="GO:0045259">
    <property type="term" value="C:proton-transporting ATP synthase complex"/>
    <property type="evidence" value="ECO:0007669"/>
    <property type="project" value="UniProtKB-KW"/>
</dbReference>
<evidence type="ECO:0000256" key="8">
    <source>
        <dbReference type="ARBA" id="ARBA00022989"/>
    </source>
</evidence>
<evidence type="ECO:0000256" key="11">
    <source>
        <dbReference type="ARBA" id="ARBA00023136"/>
    </source>
</evidence>
<evidence type="ECO:0000313" key="15">
    <source>
        <dbReference type="EMBL" id="AEX54929.1"/>
    </source>
</evidence>
<protein>
    <recommendedName>
        <fullName evidence="12">ATP synthase complex subunit 8</fullName>
    </recommendedName>
</protein>
<dbReference type="EMBL" id="KX029326">
    <property type="protein sequence ID" value="AOW69000.1"/>
    <property type="molecule type" value="Genomic_DNA"/>
</dbReference>
<reference evidence="15" key="3">
    <citation type="submission" date="2011-12" db="EMBL/GenBank/DDBJ databases">
        <authorList>
            <person name="Johansson M.L."/>
            <person name="Duda E."/>
            <person name="Sremba A."/>
            <person name="Banks M."/>
            <person name="Peterson W."/>
        </authorList>
    </citation>
    <scope>NUCLEOTIDE SEQUENCE</scope>
</reference>
<dbReference type="EMBL" id="JQ286348">
    <property type="protein sequence ID" value="AEX54942.1"/>
    <property type="molecule type" value="Genomic_DNA"/>
</dbReference>
<keyword evidence="9 12" id="KW-0406">Ion transport</keyword>
<keyword evidence="7 12" id="KW-0375">Hydrogen ion transport</keyword>
<reference evidence="15" key="4">
    <citation type="journal article" date="2012" name="Mol. Biol. Rep.">
        <title>Assessing population-level variation in the mitochondrial genome of Euphausia superba using 454 next-generation sequencing.</title>
        <authorList>
            <person name="Johansson M."/>
            <person name="Duda E."/>
            <person name="Sremba A."/>
            <person name="Banks M."/>
            <person name="Peterson W."/>
        </authorList>
    </citation>
    <scope>NUCLEOTIDE SEQUENCE</scope>
</reference>
<dbReference type="GO" id="GO:0015078">
    <property type="term" value="F:proton transmembrane transporter activity"/>
    <property type="evidence" value="ECO:0007669"/>
    <property type="project" value="InterPro"/>
</dbReference>
<proteinExistence type="inferred from homology"/>
<dbReference type="GeneID" id="39119082"/>
<dbReference type="GO" id="GO:0015986">
    <property type="term" value="P:proton motive force-driven ATP synthesis"/>
    <property type="evidence" value="ECO:0007669"/>
    <property type="project" value="InterPro"/>
</dbReference>
<dbReference type="InterPro" id="IPR001421">
    <property type="entry name" value="ATP8_metazoa"/>
</dbReference>
<evidence type="ECO:0000256" key="9">
    <source>
        <dbReference type="ARBA" id="ARBA00023065"/>
    </source>
</evidence>
<dbReference type="EMBL" id="JQ286349">
    <property type="protein sequence ID" value="AEX54953.1"/>
    <property type="molecule type" value="Genomic_DNA"/>
</dbReference>
<evidence type="ECO:0000256" key="5">
    <source>
        <dbReference type="ARBA" id="ARBA00022547"/>
    </source>
</evidence>
<gene>
    <name evidence="17" type="primary">atp8</name>
    <name evidence="16" type="synonym">ATP8</name>
</gene>
<evidence type="ECO:0000256" key="4">
    <source>
        <dbReference type="ARBA" id="ARBA00022448"/>
    </source>
</evidence>
<accession>Q76L77</accession>
<dbReference type="AlphaFoldDB" id="Q76L77"/>
<dbReference type="EMBL" id="JQ286350">
    <property type="protein sequence ID" value="AEX54966.1"/>
    <property type="molecule type" value="Genomic_DNA"/>
</dbReference>
<keyword evidence="5 12" id="KW-0138">CF(0)</keyword>
<name>Q76L77_EUPSU</name>
<dbReference type="GO" id="GO:0031966">
    <property type="term" value="C:mitochondrial membrane"/>
    <property type="evidence" value="ECO:0007669"/>
    <property type="project" value="UniProtKB-SubCell"/>
</dbReference>
<evidence type="ECO:0000313" key="14">
    <source>
        <dbReference type="EMBL" id="ACH78207.1"/>
    </source>
</evidence>
<comment type="subunit">
    <text evidence="3">F-type ATPases have 2 components, CF(1) - the catalytic core - and CF(0) - the membrane proton channel.</text>
</comment>
<keyword evidence="11 13" id="KW-0472">Membrane</keyword>